<dbReference type="InterPro" id="IPR058493">
    <property type="entry name" value="DUF8180"/>
</dbReference>
<dbReference type="Proteomes" id="UP000824239">
    <property type="component" value="Unassembled WGS sequence"/>
</dbReference>
<dbReference type="AlphaFoldDB" id="A0A9D1IVZ3"/>
<evidence type="ECO:0000313" key="3">
    <source>
        <dbReference type="EMBL" id="HIR50108.1"/>
    </source>
</evidence>
<name>A0A9D1IVZ3_9FIRM</name>
<reference evidence="3" key="2">
    <citation type="journal article" date="2021" name="PeerJ">
        <title>Extensive microbial diversity within the chicken gut microbiome revealed by metagenomics and culture.</title>
        <authorList>
            <person name="Gilroy R."/>
            <person name="Ravi A."/>
            <person name="Getino M."/>
            <person name="Pursley I."/>
            <person name="Horton D.L."/>
            <person name="Alikhan N.F."/>
            <person name="Baker D."/>
            <person name="Gharbi K."/>
            <person name="Hall N."/>
            <person name="Watson M."/>
            <person name="Adriaenssens E.M."/>
            <person name="Foster-Nyarko E."/>
            <person name="Jarju S."/>
            <person name="Secka A."/>
            <person name="Antonio M."/>
            <person name="Oren A."/>
            <person name="Chaudhuri R.R."/>
            <person name="La Ragione R."/>
            <person name="Hildebrand F."/>
            <person name="Pallen M.J."/>
        </authorList>
    </citation>
    <scope>NUCLEOTIDE SEQUENCE</scope>
    <source>
        <strain evidence="3">ChiBcec15-4380</strain>
    </source>
</reference>
<protein>
    <submittedName>
        <fullName evidence="3">Cobalt transporter</fullName>
    </submittedName>
</protein>
<evidence type="ECO:0000259" key="2">
    <source>
        <dbReference type="Pfam" id="PF26551"/>
    </source>
</evidence>
<evidence type="ECO:0000313" key="4">
    <source>
        <dbReference type="Proteomes" id="UP000824239"/>
    </source>
</evidence>
<dbReference type="EMBL" id="DVHE01000015">
    <property type="protein sequence ID" value="HIR50108.1"/>
    <property type="molecule type" value="Genomic_DNA"/>
</dbReference>
<accession>A0A9D1IVZ3</accession>
<organism evidence="3 4">
    <name type="scientific">Candidatus Avoscillospira avicola</name>
    <dbReference type="NCBI Taxonomy" id="2840706"/>
    <lineage>
        <taxon>Bacteria</taxon>
        <taxon>Bacillati</taxon>
        <taxon>Bacillota</taxon>
        <taxon>Clostridia</taxon>
        <taxon>Eubacteriales</taxon>
        <taxon>Oscillospiraceae</taxon>
        <taxon>Oscillospiraceae incertae sedis</taxon>
        <taxon>Candidatus Avoscillospira</taxon>
    </lineage>
</organism>
<feature type="region of interest" description="Disordered" evidence="1">
    <location>
        <begin position="1"/>
        <end position="40"/>
    </location>
</feature>
<dbReference type="Pfam" id="PF26551">
    <property type="entry name" value="DUF8180"/>
    <property type="match status" value="1"/>
</dbReference>
<gene>
    <name evidence="3" type="ORF">IAA53_02280</name>
</gene>
<proteinExistence type="predicted"/>
<reference evidence="3" key="1">
    <citation type="submission" date="2020-10" db="EMBL/GenBank/DDBJ databases">
        <authorList>
            <person name="Gilroy R."/>
        </authorList>
    </citation>
    <scope>NUCLEOTIDE SEQUENCE</scope>
    <source>
        <strain evidence="3">ChiBcec15-4380</strain>
    </source>
</reference>
<evidence type="ECO:0000256" key="1">
    <source>
        <dbReference type="SAM" id="MobiDB-lite"/>
    </source>
</evidence>
<comment type="caution">
    <text evidence="3">The sequence shown here is derived from an EMBL/GenBank/DDBJ whole genome shotgun (WGS) entry which is preliminary data.</text>
</comment>
<feature type="domain" description="DUF8180" evidence="2">
    <location>
        <begin position="61"/>
        <end position="117"/>
    </location>
</feature>
<sequence>MHHDHTGDHTHEHTHGDVTHTHTHTHDHDHEHSHSHDHGCAPEQCASCGGCGEHTPREELMALMKYMVNHNTAHANELAGLAKKLEEMGDKAAYEQVMLAVSDFEKGNLRLSTILASMQG</sequence>